<proteinExistence type="predicted"/>
<dbReference type="Proteomes" id="UP000597762">
    <property type="component" value="Unassembled WGS sequence"/>
</dbReference>
<gene>
    <name evidence="2" type="ORF">SPHA_74446</name>
</gene>
<keyword evidence="1" id="KW-1133">Transmembrane helix</keyword>
<sequence>MIFVGKFVTTFSTCLSFTAPLTSVFILVPVWLKSTFSFYFLFPHCFSFILPFKVNGSLFLLHSHVSFFHFDSVYILVTATNCDDICDKIFDDVLCSFIVHCTQLNLSMLADIYLPLCPYFIWFLSFVVWKKKAGETLSLSLSLPLSLFLSLSLSSLFLSLSG</sequence>
<evidence type="ECO:0000313" key="3">
    <source>
        <dbReference type="Proteomes" id="UP000597762"/>
    </source>
</evidence>
<dbReference type="EMBL" id="CAHIKZ030005432">
    <property type="protein sequence ID" value="CAE1324774.1"/>
    <property type="molecule type" value="Genomic_DNA"/>
</dbReference>
<protein>
    <submittedName>
        <fullName evidence="2">Uncharacterized protein</fullName>
    </submittedName>
</protein>
<evidence type="ECO:0000256" key="1">
    <source>
        <dbReference type="SAM" id="Phobius"/>
    </source>
</evidence>
<feature type="transmembrane region" description="Helical" evidence="1">
    <location>
        <begin position="112"/>
        <end position="129"/>
    </location>
</feature>
<comment type="caution">
    <text evidence="2">The sequence shown here is derived from an EMBL/GenBank/DDBJ whole genome shotgun (WGS) entry which is preliminary data.</text>
</comment>
<accession>A0A812EL57</accession>
<keyword evidence="1" id="KW-0472">Membrane</keyword>
<feature type="transmembrane region" description="Helical" evidence="1">
    <location>
        <begin position="38"/>
        <end position="61"/>
    </location>
</feature>
<evidence type="ECO:0000313" key="2">
    <source>
        <dbReference type="EMBL" id="CAE1324774.1"/>
    </source>
</evidence>
<keyword evidence="1" id="KW-0812">Transmembrane</keyword>
<name>A0A812EL57_ACAPH</name>
<feature type="transmembrane region" description="Helical" evidence="1">
    <location>
        <begin position="7"/>
        <end position="32"/>
    </location>
</feature>
<keyword evidence="3" id="KW-1185">Reference proteome</keyword>
<feature type="transmembrane region" description="Helical" evidence="1">
    <location>
        <begin position="141"/>
        <end position="160"/>
    </location>
</feature>
<reference evidence="2" key="1">
    <citation type="submission" date="2021-01" db="EMBL/GenBank/DDBJ databases">
        <authorList>
            <person name="Li R."/>
            <person name="Bekaert M."/>
        </authorList>
    </citation>
    <scope>NUCLEOTIDE SEQUENCE</scope>
    <source>
        <strain evidence="2">Farmed</strain>
    </source>
</reference>
<organism evidence="2 3">
    <name type="scientific">Acanthosepion pharaonis</name>
    <name type="common">Pharaoh cuttlefish</name>
    <name type="synonym">Sepia pharaonis</name>
    <dbReference type="NCBI Taxonomy" id="158019"/>
    <lineage>
        <taxon>Eukaryota</taxon>
        <taxon>Metazoa</taxon>
        <taxon>Spiralia</taxon>
        <taxon>Lophotrochozoa</taxon>
        <taxon>Mollusca</taxon>
        <taxon>Cephalopoda</taxon>
        <taxon>Coleoidea</taxon>
        <taxon>Decapodiformes</taxon>
        <taxon>Sepiida</taxon>
        <taxon>Sepiina</taxon>
        <taxon>Sepiidae</taxon>
        <taxon>Acanthosepion</taxon>
    </lineage>
</organism>
<dbReference type="AlphaFoldDB" id="A0A812EL57"/>